<feature type="transmembrane region" description="Helical" evidence="5">
    <location>
        <begin position="149"/>
        <end position="172"/>
    </location>
</feature>
<feature type="transmembrane region" description="Helical" evidence="5">
    <location>
        <begin position="61"/>
        <end position="81"/>
    </location>
</feature>
<keyword evidence="2 5" id="KW-0812">Transmembrane</keyword>
<accession>A0A1I2K2F8</accession>
<evidence type="ECO:0000256" key="3">
    <source>
        <dbReference type="ARBA" id="ARBA00022989"/>
    </source>
</evidence>
<keyword evidence="3 5" id="KW-1133">Transmembrane helix</keyword>
<dbReference type="Proteomes" id="UP000198964">
    <property type="component" value="Unassembled WGS sequence"/>
</dbReference>
<dbReference type="EMBL" id="FONW01000010">
    <property type="protein sequence ID" value="SFF60549.1"/>
    <property type="molecule type" value="Genomic_DNA"/>
</dbReference>
<feature type="transmembrane region" description="Helical" evidence="5">
    <location>
        <begin position="37"/>
        <end position="55"/>
    </location>
</feature>
<feature type="transmembrane region" description="Helical" evidence="5">
    <location>
        <begin position="93"/>
        <end position="116"/>
    </location>
</feature>
<dbReference type="Pfam" id="PF04172">
    <property type="entry name" value="LrgB"/>
    <property type="match status" value="1"/>
</dbReference>
<protein>
    <submittedName>
        <fullName evidence="6">Putative effector of murein hydrolase</fullName>
    </submittedName>
</protein>
<dbReference type="PANTHER" id="PTHR30249">
    <property type="entry name" value="PUTATIVE SEROTONIN TRANSPORTER"/>
    <property type="match status" value="1"/>
</dbReference>
<dbReference type="PANTHER" id="PTHR30249:SF0">
    <property type="entry name" value="PLASTIDAL GLYCOLATE_GLYCERATE TRANSLOCATOR 1, CHLOROPLASTIC"/>
    <property type="match status" value="1"/>
</dbReference>
<feature type="transmembrane region" description="Helical" evidence="5">
    <location>
        <begin position="6"/>
        <end position="25"/>
    </location>
</feature>
<feature type="transmembrane region" description="Helical" evidence="5">
    <location>
        <begin position="209"/>
        <end position="228"/>
    </location>
</feature>
<reference evidence="6 7" key="1">
    <citation type="submission" date="2016-10" db="EMBL/GenBank/DDBJ databases">
        <authorList>
            <person name="de Groot N.N."/>
        </authorList>
    </citation>
    <scope>NUCLEOTIDE SEQUENCE [LARGE SCALE GENOMIC DNA]</scope>
    <source>
        <strain evidence="6 7">CGMCC 1.9156</strain>
    </source>
</reference>
<dbReference type="GO" id="GO:0016020">
    <property type="term" value="C:membrane"/>
    <property type="evidence" value="ECO:0007669"/>
    <property type="project" value="UniProtKB-SubCell"/>
</dbReference>
<sequence length="231" mass="24840">MEFLTNTHLFGILLSVASFYGIAYFRDKLKVNWLNPLMASIGLIIGILLLLNIPFDHYMKGGSVIHAFLGPVTVVLALPLYRNWKLLVAHKYSILGGISSGVFAAIISVILLGRLFNLNEILERSILAHSVTTPIGIGISDSLGANEGITVLSIMITGIFGVIIAPTLYRLLRIVHPVAKGIGLGTTAHAIGTTKAIEMGEQEGAMSSLAIGVAALTTVLVVIILQFFQWY</sequence>
<evidence type="ECO:0000256" key="1">
    <source>
        <dbReference type="ARBA" id="ARBA00004141"/>
    </source>
</evidence>
<evidence type="ECO:0000313" key="6">
    <source>
        <dbReference type="EMBL" id="SFF60549.1"/>
    </source>
</evidence>
<keyword evidence="6" id="KW-0378">Hydrolase</keyword>
<dbReference type="InterPro" id="IPR007300">
    <property type="entry name" value="CidB/LrgB"/>
</dbReference>
<keyword evidence="7" id="KW-1185">Reference proteome</keyword>
<evidence type="ECO:0000313" key="7">
    <source>
        <dbReference type="Proteomes" id="UP000198964"/>
    </source>
</evidence>
<evidence type="ECO:0000256" key="4">
    <source>
        <dbReference type="ARBA" id="ARBA00023136"/>
    </source>
</evidence>
<name>A0A1I2K2F8_9BACT</name>
<dbReference type="RefSeq" id="WP_093920984.1">
    <property type="nucleotide sequence ID" value="NZ_FONW01000010.1"/>
</dbReference>
<keyword evidence="4 5" id="KW-0472">Membrane</keyword>
<dbReference type="GO" id="GO:0016787">
    <property type="term" value="F:hydrolase activity"/>
    <property type="evidence" value="ECO:0007669"/>
    <property type="project" value="UniProtKB-KW"/>
</dbReference>
<proteinExistence type="predicted"/>
<comment type="subcellular location">
    <subcellularLocation>
        <location evidence="1">Membrane</location>
        <topology evidence="1">Multi-pass membrane protein</topology>
    </subcellularLocation>
</comment>
<dbReference type="STRING" id="655355.SAMN05216283_110121"/>
<organism evidence="6 7">
    <name type="scientific">Sunxiuqinia elliptica</name>
    <dbReference type="NCBI Taxonomy" id="655355"/>
    <lineage>
        <taxon>Bacteria</taxon>
        <taxon>Pseudomonadati</taxon>
        <taxon>Bacteroidota</taxon>
        <taxon>Bacteroidia</taxon>
        <taxon>Marinilabiliales</taxon>
        <taxon>Prolixibacteraceae</taxon>
        <taxon>Sunxiuqinia</taxon>
    </lineage>
</organism>
<evidence type="ECO:0000256" key="5">
    <source>
        <dbReference type="SAM" id="Phobius"/>
    </source>
</evidence>
<dbReference type="AlphaFoldDB" id="A0A1I2K2F8"/>
<evidence type="ECO:0000256" key="2">
    <source>
        <dbReference type="ARBA" id="ARBA00022692"/>
    </source>
</evidence>
<gene>
    <name evidence="6" type="ORF">SAMN05216283_110121</name>
</gene>